<feature type="transmembrane region" description="Helical" evidence="1">
    <location>
        <begin position="36"/>
        <end position="60"/>
    </location>
</feature>
<dbReference type="AlphaFoldDB" id="A0A1G4RRF3"/>
<dbReference type="RefSeq" id="WP_245719658.1">
    <property type="nucleotide sequence ID" value="NZ_FMTT01000018.1"/>
</dbReference>
<dbReference type="STRING" id="624147.SAMN04487970_101858"/>
<keyword evidence="1" id="KW-1133">Transmembrane helix</keyword>
<proteinExistence type="predicted"/>
<organism evidence="2 3">
    <name type="scientific">Paenibacillus tianmuensis</name>
    <dbReference type="NCBI Taxonomy" id="624147"/>
    <lineage>
        <taxon>Bacteria</taxon>
        <taxon>Bacillati</taxon>
        <taxon>Bacillota</taxon>
        <taxon>Bacilli</taxon>
        <taxon>Bacillales</taxon>
        <taxon>Paenibacillaceae</taxon>
        <taxon>Paenibacillus</taxon>
    </lineage>
</organism>
<dbReference type="Proteomes" id="UP000198601">
    <property type="component" value="Unassembled WGS sequence"/>
</dbReference>
<evidence type="ECO:0000313" key="2">
    <source>
        <dbReference type="EMBL" id="SCW59307.1"/>
    </source>
</evidence>
<reference evidence="3" key="1">
    <citation type="submission" date="2016-10" db="EMBL/GenBank/DDBJ databases">
        <authorList>
            <person name="Varghese N."/>
            <person name="Submissions S."/>
        </authorList>
    </citation>
    <scope>NUCLEOTIDE SEQUENCE [LARGE SCALE GENOMIC DNA]</scope>
    <source>
        <strain evidence="3">CGMCC 1.8946</strain>
    </source>
</reference>
<evidence type="ECO:0000256" key="1">
    <source>
        <dbReference type="SAM" id="Phobius"/>
    </source>
</evidence>
<name>A0A1G4RRF3_9BACL</name>
<keyword evidence="1" id="KW-0812">Transmembrane</keyword>
<accession>A0A1G4RRF3</accession>
<dbReference type="EMBL" id="FMTT01000018">
    <property type="protein sequence ID" value="SCW59307.1"/>
    <property type="molecule type" value="Genomic_DNA"/>
</dbReference>
<keyword evidence="1" id="KW-0472">Membrane</keyword>
<protein>
    <submittedName>
        <fullName evidence="2">Uncharacterized protein</fullName>
    </submittedName>
</protein>
<sequence length="72" mass="7798">MSILGITERPAVLLRQTCSTLVRDRLSFRALTAVSLYVLGAIFLIGAVISYTPAGLWVFLRLFGVDAASKPT</sequence>
<keyword evidence="3" id="KW-1185">Reference proteome</keyword>
<evidence type="ECO:0000313" key="3">
    <source>
        <dbReference type="Proteomes" id="UP000198601"/>
    </source>
</evidence>
<gene>
    <name evidence="2" type="ORF">SAMN04487970_101858</name>
</gene>